<accession>A0A445AYZ0</accession>
<feature type="compositionally biased region" description="Polar residues" evidence="1">
    <location>
        <begin position="199"/>
        <end position="208"/>
    </location>
</feature>
<dbReference type="Proteomes" id="UP000289738">
    <property type="component" value="Chromosome B01"/>
</dbReference>
<proteinExistence type="predicted"/>
<dbReference type="FunFam" id="3.90.1640.10:FF:000010">
    <property type="entry name" value="Uncharacterized protein"/>
    <property type="match status" value="1"/>
</dbReference>
<keyword evidence="3" id="KW-1185">Reference proteome</keyword>
<feature type="region of interest" description="Disordered" evidence="1">
    <location>
        <begin position="90"/>
        <end position="183"/>
    </location>
</feature>
<dbReference type="GO" id="GO:0004309">
    <property type="term" value="F:exopolyphosphatase activity"/>
    <property type="evidence" value="ECO:0007669"/>
    <property type="project" value="TreeGrafter"/>
</dbReference>
<dbReference type="PANTHER" id="PTHR12112:SF39">
    <property type="entry name" value="EG:152A3.5 PROTEIN (FBGN0003116_PN PROTEIN)"/>
    <property type="match status" value="1"/>
</dbReference>
<feature type="compositionally biased region" description="Polar residues" evidence="1">
    <location>
        <begin position="233"/>
        <end position="248"/>
    </location>
</feature>
<feature type="compositionally biased region" description="Basic and acidic residues" evidence="1">
    <location>
        <begin position="517"/>
        <end position="546"/>
    </location>
</feature>
<evidence type="ECO:0000313" key="2">
    <source>
        <dbReference type="EMBL" id="RYR31654.1"/>
    </source>
</evidence>
<comment type="caution">
    <text evidence="2">The sequence shown here is derived from an EMBL/GenBank/DDBJ whole genome shotgun (WGS) entry which is preliminary data.</text>
</comment>
<feature type="compositionally biased region" description="Polar residues" evidence="1">
    <location>
        <begin position="115"/>
        <end position="124"/>
    </location>
</feature>
<dbReference type="Gene3D" id="3.90.1640.10">
    <property type="entry name" value="inorganic pyrophosphatase (n-terminal core)"/>
    <property type="match status" value="2"/>
</dbReference>
<feature type="region of interest" description="Disordered" evidence="1">
    <location>
        <begin position="196"/>
        <end position="265"/>
    </location>
</feature>
<feature type="region of interest" description="Disordered" evidence="1">
    <location>
        <begin position="1"/>
        <end position="31"/>
    </location>
</feature>
<dbReference type="AlphaFoldDB" id="A0A445AYZ0"/>
<feature type="compositionally biased region" description="Low complexity" evidence="1">
    <location>
        <begin position="549"/>
        <end position="563"/>
    </location>
</feature>
<name>A0A445AYZ0_ARAHY</name>
<dbReference type="EMBL" id="SDMP01000011">
    <property type="protein sequence ID" value="RYR31654.1"/>
    <property type="molecule type" value="Genomic_DNA"/>
</dbReference>
<evidence type="ECO:0000313" key="3">
    <source>
        <dbReference type="Proteomes" id="UP000289738"/>
    </source>
</evidence>
<feature type="compositionally biased region" description="Basic and acidic residues" evidence="1">
    <location>
        <begin position="1"/>
        <end position="10"/>
    </location>
</feature>
<feature type="region of interest" description="Disordered" evidence="1">
    <location>
        <begin position="515"/>
        <end position="596"/>
    </location>
</feature>
<feature type="compositionally biased region" description="Basic and acidic residues" evidence="1">
    <location>
        <begin position="18"/>
        <end position="28"/>
    </location>
</feature>
<dbReference type="SMR" id="A0A445AYZ0"/>
<dbReference type="STRING" id="3818.A0A445AYZ0"/>
<reference evidence="2 3" key="1">
    <citation type="submission" date="2019-01" db="EMBL/GenBank/DDBJ databases">
        <title>Sequencing of cultivated peanut Arachis hypogaea provides insights into genome evolution and oil improvement.</title>
        <authorList>
            <person name="Chen X."/>
        </authorList>
    </citation>
    <scope>NUCLEOTIDE SEQUENCE [LARGE SCALE GENOMIC DNA]</scope>
    <source>
        <strain evidence="3">cv. Fuhuasheng</strain>
        <tissue evidence="2">Leaves</tissue>
    </source>
</reference>
<organism evidence="2 3">
    <name type="scientific">Arachis hypogaea</name>
    <name type="common">Peanut</name>
    <dbReference type="NCBI Taxonomy" id="3818"/>
    <lineage>
        <taxon>Eukaryota</taxon>
        <taxon>Viridiplantae</taxon>
        <taxon>Streptophyta</taxon>
        <taxon>Embryophyta</taxon>
        <taxon>Tracheophyta</taxon>
        <taxon>Spermatophyta</taxon>
        <taxon>Magnoliopsida</taxon>
        <taxon>eudicotyledons</taxon>
        <taxon>Gunneridae</taxon>
        <taxon>Pentapetalae</taxon>
        <taxon>rosids</taxon>
        <taxon>fabids</taxon>
        <taxon>Fabales</taxon>
        <taxon>Fabaceae</taxon>
        <taxon>Papilionoideae</taxon>
        <taxon>50 kb inversion clade</taxon>
        <taxon>dalbergioids sensu lato</taxon>
        <taxon>Dalbergieae</taxon>
        <taxon>Pterocarpus clade</taxon>
        <taxon>Arachis</taxon>
    </lineage>
</organism>
<dbReference type="GO" id="GO:0005737">
    <property type="term" value="C:cytoplasm"/>
    <property type="evidence" value="ECO:0007669"/>
    <property type="project" value="TreeGrafter"/>
</dbReference>
<dbReference type="Gramene" id="arahy.Tifrunner.gnm2.ann2.Ah11g354900.1">
    <property type="protein sequence ID" value="arahy.Tifrunner.gnm2.ann2.Ah11g354900.1-CDS"/>
    <property type="gene ID" value="arahy.Tifrunner.gnm2.ann2.Ah11g354900"/>
</dbReference>
<gene>
    <name evidence="2" type="ORF">Ahy_B01g056509</name>
</gene>
<sequence>MERRFNRESKGGVSLQKRMIETRRKAEPAPDLTDFMNDMFFGAADIYKKNYDFTGGSSVVLDDEDDVGFDDSTRSNSARLTQEWLQEARRIVSSSPTRSDSPARRCLSGSPRFASPSNNNSQPGASLIPSLDPTRDNNLSRTRSARRFRGGEGVSNEILTKSAKHSRNKSDTFTNHSWEEDGSPAAEVRRWFSNILKPTPNSTTQNSACPPRQHLQRRSRFQTEPTSPAPQPQGIQSPSRPSFKSTPAESLPLSPPRNLVESAHRRTISSSTCSLEKIASRYVAKGDEVSQQEDDNYSLNGFLKEQREMFKKISSGEIHANAKVILSGPSNSTASMVAAICHAWLLGYREREKGSGVVVPVMNVKRRSMLKLRQAAWLFHHSGLDASALLFADEVDMENLLVTGQVTVLVVGKDILTTTGEVGSQCTILTDNYCEDAYDLLQNSVLKKLLLAGILLDTQNLKASASVSMTRDAEAVQLLLVRSAPNYRYALFDQLLQDQKSTSFVEALNFNYGKPYDQSDKNSEGNTEHKFRERKSSSKSISDRETMLSSTKTNSSDTKSVKSNMVSPRTAKLITPPSRSPAPVSAPAPARVEKESNFRGKNTSFLARWFGFGK</sequence>
<dbReference type="PANTHER" id="PTHR12112">
    <property type="entry name" value="BNIP - RELATED"/>
    <property type="match status" value="1"/>
</dbReference>
<evidence type="ECO:0000256" key="1">
    <source>
        <dbReference type="SAM" id="MobiDB-lite"/>
    </source>
</evidence>
<protein>
    <submittedName>
        <fullName evidence="2">Uncharacterized protein</fullName>
    </submittedName>
</protein>